<dbReference type="PANTHER" id="PTHR11686">
    <property type="entry name" value="GAMMA GLUTAMYL TRANSPEPTIDASE"/>
    <property type="match status" value="1"/>
</dbReference>
<protein>
    <recommendedName>
        <fullName evidence="6">Gamma-glutamyltranspeptidase 1</fullName>
    </recommendedName>
</protein>
<proteinExistence type="predicted"/>
<feature type="active site" description="Nucleophile" evidence="2">
    <location>
        <position position="123"/>
    </location>
</feature>
<comment type="caution">
    <text evidence="4">The sequence shown here is derived from an EMBL/GenBank/DDBJ whole genome shotgun (WGS) entry which is preliminary data.</text>
</comment>
<reference evidence="4 5" key="1">
    <citation type="submission" date="2017-12" db="EMBL/GenBank/DDBJ databases">
        <title>Hemimetabolous genomes reveal molecular basis of termite eusociality.</title>
        <authorList>
            <person name="Harrison M.C."/>
            <person name="Jongepier E."/>
            <person name="Robertson H.M."/>
            <person name="Arning N."/>
            <person name="Bitard-Feildel T."/>
            <person name="Chao H."/>
            <person name="Childers C.P."/>
            <person name="Dinh H."/>
            <person name="Doddapaneni H."/>
            <person name="Dugan S."/>
            <person name="Gowin J."/>
            <person name="Greiner C."/>
            <person name="Han Y."/>
            <person name="Hu H."/>
            <person name="Hughes D.S.T."/>
            <person name="Huylmans A.-K."/>
            <person name="Kemena C."/>
            <person name="Kremer L.P.M."/>
            <person name="Lee S.L."/>
            <person name="Lopez-Ezquerra A."/>
            <person name="Mallet L."/>
            <person name="Monroy-Kuhn J.M."/>
            <person name="Moser A."/>
            <person name="Murali S.C."/>
            <person name="Muzny D.M."/>
            <person name="Otani S."/>
            <person name="Piulachs M.-D."/>
            <person name="Poelchau M."/>
            <person name="Qu J."/>
            <person name="Schaub F."/>
            <person name="Wada-Katsumata A."/>
            <person name="Worley K.C."/>
            <person name="Xie Q."/>
            <person name="Ylla G."/>
            <person name="Poulsen M."/>
            <person name="Gibbs R.A."/>
            <person name="Schal C."/>
            <person name="Richards S."/>
            <person name="Belles X."/>
            <person name="Korb J."/>
            <person name="Bornberg-Bauer E."/>
        </authorList>
    </citation>
    <scope>NUCLEOTIDE SEQUENCE [LARGE SCALE GENOMIC DNA]</scope>
    <source>
        <tissue evidence="4">Whole body</tissue>
    </source>
</reference>
<dbReference type="SUPFAM" id="SSF56235">
    <property type="entry name" value="N-terminal nucleophile aminohydrolases (Ntn hydrolases)"/>
    <property type="match status" value="1"/>
</dbReference>
<dbReference type="Gene3D" id="3.60.20.40">
    <property type="match status" value="1"/>
</dbReference>
<dbReference type="FunFam" id="1.10.246.130:FF:000001">
    <property type="entry name" value="Gamma-glutamyltransferase 5 isoform 1"/>
    <property type="match status" value="1"/>
</dbReference>
<dbReference type="PRINTS" id="PR01210">
    <property type="entry name" value="GGTRANSPTASE"/>
</dbReference>
<dbReference type="STRING" id="105785.A0A2J7QZH3"/>
<keyword evidence="5" id="KW-1185">Reference proteome</keyword>
<accession>A0A2J7QZH3</accession>
<dbReference type="Proteomes" id="UP000235965">
    <property type="component" value="Unassembled WGS sequence"/>
</dbReference>
<name>A0A2J7QZH3_9NEOP</name>
<sequence length="311" mass="34206">MNEYQVTWAAPVTANLINNVTMYSVPPPGSGVLLALILNILNGIVPHENNITTYQRITEAFKYGFGKRTQLGDPEFVDINELLKQLTSKDYAEAIRRNISDYITWQDPQHYGAEVIMPEDHGTAHISVLAPNGDAVSATSTINLYFGAKIRSVSTGIILNDEMDDFSAPNISNYYNIPPSPNNYIEPKKRPLSSMVPSIFVDGNGDVELVTGAAGGTKITTSTALVAMQNLWFNKNIKEAIDAPRFHHQLFPMRLQYEYGVLQQIIQGLQKIGHETERLISAGSAVTGIARKGGKIYANTDFRRGGITAGF</sequence>
<gene>
    <name evidence="4" type="ORF">B7P43_G04664</name>
</gene>
<evidence type="ECO:0000256" key="3">
    <source>
        <dbReference type="PIRSR" id="PIRSR600101-2"/>
    </source>
</evidence>
<keyword evidence="1" id="KW-1202">Platelet aggregation activating toxin</keyword>
<organism evidence="4 5">
    <name type="scientific">Cryptotermes secundus</name>
    <dbReference type="NCBI Taxonomy" id="105785"/>
    <lineage>
        <taxon>Eukaryota</taxon>
        <taxon>Metazoa</taxon>
        <taxon>Ecdysozoa</taxon>
        <taxon>Arthropoda</taxon>
        <taxon>Hexapoda</taxon>
        <taxon>Insecta</taxon>
        <taxon>Pterygota</taxon>
        <taxon>Neoptera</taxon>
        <taxon>Polyneoptera</taxon>
        <taxon>Dictyoptera</taxon>
        <taxon>Blattodea</taxon>
        <taxon>Blattoidea</taxon>
        <taxon>Termitoidae</taxon>
        <taxon>Kalotermitidae</taxon>
        <taxon>Cryptotermitinae</taxon>
        <taxon>Cryptotermes</taxon>
    </lineage>
</organism>
<dbReference type="OrthoDB" id="1081007at2759"/>
<evidence type="ECO:0000256" key="2">
    <source>
        <dbReference type="PIRSR" id="PIRSR600101-1"/>
    </source>
</evidence>
<dbReference type="InParanoid" id="A0A2J7QZH3"/>
<feature type="binding site" evidence="3">
    <location>
        <begin position="141"/>
        <end position="143"/>
    </location>
    <ligand>
        <name>L-glutamate</name>
        <dbReference type="ChEBI" id="CHEBI:29985"/>
    </ligand>
</feature>
<dbReference type="PANTHER" id="PTHR11686:SF9">
    <property type="entry name" value="RE13973P"/>
    <property type="match status" value="1"/>
</dbReference>
<evidence type="ECO:0000313" key="5">
    <source>
        <dbReference type="Proteomes" id="UP000235965"/>
    </source>
</evidence>
<evidence type="ECO:0000256" key="1">
    <source>
        <dbReference type="ARBA" id="ARBA00084097"/>
    </source>
</evidence>
<dbReference type="Pfam" id="PF01019">
    <property type="entry name" value="G_glu_transpept"/>
    <property type="match status" value="1"/>
</dbReference>
<evidence type="ECO:0008006" key="6">
    <source>
        <dbReference type="Google" id="ProtNLM"/>
    </source>
</evidence>
<feature type="binding site" evidence="3">
    <location>
        <position position="216"/>
    </location>
    <ligand>
        <name>L-glutamate</name>
        <dbReference type="ChEBI" id="CHEBI:29985"/>
    </ligand>
</feature>
<dbReference type="AlphaFoldDB" id="A0A2J7QZH3"/>
<dbReference type="Gene3D" id="1.10.246.130">
    <property type="match status" value="1"/>
</dbReference>
<dbReference type="FunFam" id="3.60.20.40:FF:000001">
    <property type="entry name" value="Gamma-glutamyltranspeptidase 1"/>
    <property type="match status" value="1"/>
</dbReference>
<dbReference type="GO" id="GO:0036374">
    <property type="term" value="F:glutathione hydrolase activity"/>
    <property type="evidence" value="ECO:0007669"/>
    <property type="project" value="InterPro"/>
</dbReference>
<dbReference type="InterPro" id="IPR043138">
    <property type="entry name" value="GGT_lsub"/>
</dbReference>
<dbReference type="GO" id="GO:0006751">
    <property type="term" value="P:glutathione catabolic process"/>
    <property type="evidence" value="ECO:0007669"/>
    <property type="project" value="InterPro"/>
</dbReference>
<keyword evidence="1" id="KW-0800">Toxin</keyword>
<dbReference type="InterPro" id="IPR043137">
    <property type="entry name" value="GGT_ssub_C"/>
</dbReference>
<dbReference type="InterPro" id="IPR029055">
    <property type="entry name" value="Ntn_hydrolases_N"/>
</dbReference>
<dbReference type="EMBL" id="NEVH01009069">
    <property type="protein sequence ID" value="PNF33986.1"/>
    <property type="molecule type" value="Genomic_DNA"/>
</dbReference>
<dbReference type="GO" id="GO:0005886">
    <property type="term" value="C:plasma membrane"/>
    <property type="evidence" value="ECO:0007669"/>
    <property type="project" value="TreeGrafter"/>
</dbReference>
<feature type="binding site" evidence="3">
    <location>
        <position position="165"/>
    </location>
    <ligand>
        <name>L-glutamate</name>
        <dbReference type="ChEBI" id="CHEBI:29985"/>
    </ligand>
</feature>
<dbReference type="InterPro" id="IPR000101">
    <property type="entry name" value="GGT_peptidase"/>
</dbReference>
<evidence type="ECO:0000313" key="4">
    <source>
        <dbReference type="EMBL" id="PNF33986.1"/>
    </source>
</evidence>
<feature type="binding site" evidence="3">
    <location>
        <begin position="193"/>
        <end position="194"/>
    </location>
    <ligand>
        <name>L-glutamate</name>
        <dbReference type="ChEBI" id="CHEBI:29985"/>
    </ligand>
</feature>
<keyword evidence="1" id="KW-1199">Hemostasis impairing toxin</keyword>